<sequence length="81" mass="8536">MENCASIKDGVSNLLFQLWRAASISDDNVASADAGDGGGGYGCCRDCGHSGGRDPDHSRRHCQCAFTDGVNRVFSHVGFLS</sequence>
<accession>A0AA36EYE9</accession>
<proteinExistence type="predicted"/>
<protein>
    <submittedName>
        <fullName evidence="1">Uncharacterized protein</fullName>
    </submittedName>
</protein>
<dbReference type="Proteomes" id="UP001162480">
    <property type="component" value="Chromosome 2"/>
</dbReference>
<name>A0AA36EYE9_OCTVU</name>
<reference evidence="1" key="1">
    <citation type="submission" date="2023-08" db="EMBL/GenBank/DDBJ databases">
        <authorList>
            <person name="Alioto T."/>
            <person name="Alioto T."/>
            <person name="Gomez Garrido J."/>
        </authorList>
    </citation>
    <scope>NUCLEOTIDE SEQUENCE</scope>
</reference>
<gene>
    <name evidence="1" type="ORF">OCTVUL_1B025545</name>
</gene>
<dbReference type="AlphaFoldDB" id="A0AA36EYE9"/>
<evidence type="ECO:0000313" key="1">
    <source>
        <dbReference type="EMBL" id="CAI9717712.1"/>
    </source>
</evidence>
<keyword evidence="2" id="KW-1185">Reference proteome</keyword>
<dbReference type="EMBL" id="OX597815">
    <property type="protein sequence ID" value="CAI9717712.1"/>
    <property type="molecule type" value="Genomic_DNA"/>
</dbReference>
<evidence type="ECO:0000313" key="2">
    <source>
        <dbReference type="Proteomes" id="UP001162480"/>
    </source>
</evidence>
<organism evidence="1 2">
    <name type="scientific">Octopus vulgaris</name>
    <name type="common">Common octopus</name>
    <dbReference type="NCBI Taxonomy" id="6645"/>
    <lineage>
        <taxon>Eukaryota</taxon>
        <taxon>Metazoa</taxon>
        <taxon>Spiralia</taxon>
        <taxon>Lophotrochozoa</taxon>
        <taxon>Mollusca</taxon>
        <taxon>Cephalopoda</taxon>
        <taxon>Coleoidea</taxon>
        <taxon>Octopodiformes</taxon>
        <taxon>Octopoda</taxon>
        <taxon>Incirrata</taxon>
        <taxon>Octopodidae</taxon>
        <taxon>Octopus</taxon>
    </lineage>
</organism>